<evidence type="ECO:0000313" key="7">
    <source>
        <dbReference type="Proteomes" id="UP000256679"/>
    </source>
</evidence>
<dbReference type="CDD" id="cd08648">
    <property type="entry name" value="FMT_core_Formyl-FH4-Hydrolase_C"/>
    <property type="match status" value="1"/>
</dbReference>
<dbReference type="RefSeq" id="WP_115756116.1">
    <property type="nucleotide sequence ID" value="NZ_QFCQ01000061.1"/>
</dbReference>
<keyword evidence="2 3" id="KW-0378">Hydrolase</keyword>
<evidence type="ECO:0000256" key="3">
    <source>
        <dbReference type="HAMAP-Rule" id="MF_01927"/>
    </source>
</evidence>
<dbReference type="HAMAP" id="MF_01927">
    <property type="entry name" value="PurU"/>
    <property type="match status" value="1"/>
</dbReference>
<dbReference type="InterPro" id="IPR004810">
    <property type="entry name" value="PurU"/>
</dbReference>
<evidence type="ECO:0000259" key="5">
    <source>
        <dbReference type="Pfam" id="PF00551"/>
    </source>
</evidence>
<dbReference type="PANTHER" id="PTHR42706">
    <property type="entry name" value="FORMYLTETRAHYDROFOLATE DEFORMYLASE"/>
    <property type="match status" value="1"/>
</dbReference>
<dbReference type="EMBL" id="QFCQ01000061">
    <property type="protein sequence ID" value="RDW12895.1"/>
    <property type="molecule type" value="Genomic_DNA"/>
</dbReference>
<evidence type="ECO:0000256" key="4">
    <source>
        <dbReference type="NCBIfam" id="TIGR00655"/>
    </source>
</evidence>
<comment type="pathway">
    <text evidence="3">Purine metabolism; IMP biosynthesis via de novo pathway; formate from 10-formyl-5,6,7,8-tetrahydrofolate: step 1/1.</text>
</comment>
<dbReference type="Gene3D" id="3.40.50.170">
    <property type="entry name" value="Formyl transferase, N-terminal domain"/>
    <property type="match status" value="1"/>
</dbReference>
<keyword evidence="3" id="KW-0658">Purine biosynthesis</keyword>
<sequence>MSEKEYILTLSCDDQSAIVATLTGRLADFGGNILESAQFGDGTTGRFFMRIRFVCPADKTKDQIRHALSPAVARFDMRLNLYEADKLPKIIVMVSRFDHCFEHLLYQIRVGWLKAEIVAVVSNHEDARASAEAAGLPYYHWPVSKDNKAEQEARLQELADSTGADLIVLARYMQVLSDNFSKAQFGRIINIHHSFLPSFKGAKPYHQAYDRGVKSIGATAHYVTADLDEGPIIEQQTERVGHALSADDLVAVGRDIETRVLAKAVKLHLERRVFLNGHRTVVFE</sequence>
<dbReference type="PIRSF" id="PIRSF036480">
    <property type="entry name" value="FormyFH4_hydr"/>
    <property type="match status" value="1"/>
</dbReference>
<dbReference type="Gene3D" id="3.30.70.260">
    <property type="match status" value="1"/>
</dbReference>
<dbReference type="EC" id="3.5.1.10" evidence="3 4"/>
<comment type="caution">
    <text evidence="6">The sequence shown here is derived from an EMBL/GenBank/DDBJ whole genome shotgun (WGS) entry which is preliminary data.</text>
</comment>
<dbReference type="AlphaFoldDB" id="A0A3D8PCE5"/>
<keyword evidence="7" id="KW-1185">Reference proteome</keyword>
<comment type="similarity">
    <text evidence="3">Belongs to the PurU family.</text>
</comment>
<dbReference type="PANTHER" id="PTHR42706:SF1">
    <property type="entry name" value="FORMYLTETRAHYDROFOLATE DEFORMYLASE 2, MITOCHONDRIAL"/>
    <property type="match status" value="1"/>
</dbReference>
<dbReference type="Pfam" id="PF00551">
    <property type="entry name" value="Formyl_trans_N"/>
    <property type="match status" value="1"/>
</dbReference>
<comment type="catalytic activity">
    <reaction evidence="3">
        <text>(6R)-10-formyltetrahydrofolate + H2O = (6S)-5,6,7,8-tetrahydrofolate + formate + H(+)</text>
        <dbReference type="Rhea" id="RHEA:19833"/>
        <dbReference type="ChEBI" id="CHEBI:15377"/>
        <dbReference type="ChEBI" id="CHEBI:15378"/>
        <dbReference type="ChEBI" id="CHEBI:15740"/>
        <dbReference type="ChEBI" id="CHEBI:57453"/>
        <dbReference type="ChEBI" id="CHEBI:195366"/>
        <dbReference type="EC" id="3.5.1.10"/>
    </reaction>
</comment>
<dbReference type="InterPro" id="IPR044074">
    <property type="entry name" value="PurU_ACT"/>
</dbReference>
<proteinExistence type="inferred from homology"/>
<dbReference type="InterPro" id="IPR036477">
    <property type="entry name" value="Formyl_transf_N_sf"/>
</dbReference>
<dbReference type="GO" id="GO:0006730">
    <property type="term" value="P:one-carbon metabolic process"/>
    <property type="evidence" value="ECO:0007669"/>
    <property type="project" value="UniProtKB-KW"/>
</dbReference>
<dbReference type="InterPro" id="IPR045865">
    <property type="entry name" value="ACT-like_dom_sf"/>
</dbReference>
<evidence type="ECO:0000256" key="2">
    <source>
        <dbReference type="ARBA" id="ARBA00022801"/>
    </source>
</evidence>
<accession>A0A3D8PCE5</accession>
<dbReference type="GO" id="GO:0006189">
    <property type="term" value="P:'de novo' IMP biosynthetic process"/>
    <property type="evidence" value="ECO:0007669"/>
    <property type="project" value="UniProtKB-UniRule"/>
</dbReference>
<evidence type="ECO:0000256" key="1">
    <source>
        <dbReference type="ARBA" id="ARBA00022563"/>
    </source>
</evidence>
<protein>
    <recommendedName>
        <fullName evidence="3 4">Formyltetrahydrofolate deformylase</fullName>
        <ecNumber evidence="3 4">3.5.1.10</ecNumber>
    </recommendedName>
    <alternativeName>
        <fullName evidence="3">Formyl-FH(4) hydrolase</fullName>
    </alternativeName>
</protein>
<dbReference type="PRINTS" id="PR01575">
    <property type="entry name" value="FFH4HYDRLASE"/>
</dbReference>
<feature type="active site" evidence="3">
    <location>
        <position position="228"/>
    </location>
</feature>
<comment type="function">
    <text evidence="3">Catalyzes the hydrolysis of 10-formyltetrahydrofolate (formyl-FH4) to formate and tetrahydrofolate (FH4).</text>
</comment>
<dbReference type="UniPathway" id="UPA00074">
    <property type="reaction ID" value="UER00170"/>
</dbReference>
<dbReference type="GO" id="GO:0008864">
    <property type="term" value="F:formyltetrahydrofolate deformylase activity"/>
    <property type="evidence" value="ECO:0007669"/>
    <property type="project" value="UniProtKB-UniRule"/>
</dbReference>
<keyword evidence="1 3" id="KW-0554">One-carbon metabolism</keyword>
<name>A0A3D8PCE5_9RHOB</name>
<dbReference type="SUPFAM" id="SSF53328">
    <property type="entry name" value="Formyltransferase"/>
    <property type="match status" value="1"/>
</dbReference>
<dbReference type="NCBIfam" id="NF004684">
    <property type="entry name" value="PRK06027.1"/>
    <property type="match status" value="1"/>
</dbReference>
<reference evidence="6 7" key="1">
    <citation type="submission" date="2018-05" db="EMBL/GenBank/DDBJ databases">
        <title>Whole genome sequencing of Paracoccus thiocyanatus SST.</title>
        <authorList>
            <person name="Ghosh W."/>
            <person name="Rameez M.J."/>
            <person name="Roy C."/>
        </authorList>
    </citation>
    <scope>NUCLEOTIDE SEQUENCE [LARGE SCALE GENOMIC DNA]</scope>
    <source>
        <strain evidence="6 7">SST</strain>
    </source>
</reference>
<organism evidence="6 7">
    <name type="scientific">Paracoccus thiocyanatus</name>
    <dbReference type="NCBI Taxonomy" id="34006"/>
    <lineage>
        <taxon>Bacteria</taxon>
        <taxon>Pseudomonadati</taxon>
        <taxon>Pseudomonadota</taxon>
        <taxon>Alphaproteobacteria</taxon>
        <taxon>Rhodobacterales</taxon>
        <taxon>Paracoccaceae</taxon>
        <taxon>Paracoccus</taxon>
    </lineage>
</organism>
<dbReference type="NCBIfam" id="TIGR00655">
    <property type="entry name" value="PurU"/>
    <property type="match status" value="1"/>
</dbReference>
<dbReference type="CDD" id="cd04875">
    <property type="entry name" value="ACT_F4HF-DF"/>
    <property type="match status" value="1"/>
</dbReference>
<dbReference type="Proteomes" id="UP000256679">
    <property type="component" value="Unassembled WGS sequence"/>
</dbReference>
<feature type="domain" description="Formyl transferase N-terminal" evidence="5">
    <location>
        <begin position="89"/>
        <end position="265"/>
    </location>
</feature>
<gene>
    <name evidence="3 6" type="primary">purU</name>
    <name evidence="6" type="ORF">DIE28_11175</name>
</gene>
<dbReference type="InterPro" id="IPR002376">
    <property type="entry name" value="Formyl_transf_N"/>
</dbReference>
<dbReference type="SUPFAM" id="SSF55021">
    <property type="entry name" value="ACT-like"/>
    <property type="match status" value="1"/>
</dbReference>
<evidence type="ECO:0000313" key="6">
    <source>
        <dbReference type="EMBL" id="RDW12895.1"/>
    </source>
</evidence>
<dbReference type="InterPro" id="IPR041729">
    <property type="entry name" value="Formyl-FH4-Hydrolase_C"/>
</dbReference>